<gene>
    <name evidence="1" type="ORF">LSAA_6703</name>
</gene>
<dbReference type="Gene3D" id="3.90.190.10">
    <property type="entry name" value="Protein tyrosine phosphatase superfamily"/>
    <property type="match status" value="2"/>
</dbReference>
<reference evidence="1" key="1">
    <citation type="submission" date="2021-02" db="EMBL/GenBank/DDBJ databases">
        <authorList>
            <person name="Bekaert M."/>
        </authorList>
    </citation>
    <scope>NUCLEOTIDE SEQUENCE</scope>
    <source>
        <strain evidence="1">IoA-00</strain>
    </source>
</reference>
<name>A0A7R8CN95_LEPSM</name>
<dbReference type="AlphaFoldDB" id="A0A7R8CN95"/>
<dbReference type="SMART" id="SM00195">
    <property type="entry name" value="DSPc"/>
    <property type="match status" value="1"/>
</dbReference>
<sequence>MSFSMDPRAVNATTGKYLMRTFNVEPPEKRLMPGYPTFRGYGDRLKIGIDCDEIYPGIIIGSGITAKNMDYLNKIGITHILNTAENDVNLNPGKFAKQGIRYKGFRCMDVPHADISQYFDECAEFIDLALSFLTNQGFTATQAITEMRSIREVKPNVGFLQQLGKLDDTLRKERFRRNVAAKAPESVRTRLVRPVETIEAVKNAIVEKKREGQDQRSLMRVCHRQEYHEEACFGGSTA</sequence>
<dbReference type="GO" id="GO:0005737">
    <property type="term" value="C:cytoplasm"/>
    <property type="evidence" value="ECO:0007669"/>
    <property type="project" value="TreeGrafter"/>
</dbReference>
<organism evidence="1 2">
    <name type="scientific">Lepeophtheirus salmonis</name>
    <name type="common">Salmon louse</name>
    <name type="synonym">Caligus salmonis</name>
    <dbReference type="NCBI Taxonomy" id="72036"/>
    <lineage>
        <taxon>Eukaryota</taxon>
        <taxon>Metazoa</taxon>
        <taxon>Ecdysozoa</taxon>
        <taxon>Arthropoda</taxon>
        <taxon>Crustacea</taxon>
        <taxon>Multicrustacea</taxon>
        <taxon>Hexanauplia</taxon>
        <taxon>Copepoda</taxon>
        <taxon>Siphonostomatoida</taxon>
        <taxon>Caligidae</taxon>
        <taxon>Lepeophtheirus</taxon>
    </lineage>
</organism>
<dbReference type="GO" id="GO:0033549">
    <property type="term" value="F:MAP kinase phosphatase activity"/>
    <property type="evidence" value="ECO:0007669"/>
    <property type="project" value="TreeGrafter"/>
</dbReference>
<dbReference type="PANTHER" id="PTHR45682:SF5">
    <property type="entry name" value="DUAL SPECIFICITY PROTEIN PHOSPHATASE"/>
    <property type="match status" value="1"/>
</dbReference>
<dbReference type="GO" id="GO:0008138">
    <property type="term" value="F:protein tyrosine/serine/threonine phosphatase activity"/>
    <property type="evidence" value="ECO:0007669"/>
    <property type="project" value="InterPro"/>
</dbReference>
<keyword evidence="2" id="KW-1185">Reference proteome</keyword>
<dbReference type="InterPro" id="IPR020422">
    <property type="entry name" value="TYR_PHOSPHATASE_DUAL_dom"/>
</dbReference>
<dbReference type="SUPFAM" id="SSF52799">
    <property type="entry name" value="(Phosphotyrosine protein) phosphatases II"/>
    <property type="match status" value="1"/>
</dbReference>
<evidence type="ECO:0000313" key="2">
    <source>
        <dbReference type="Proteomes" id="UP000675881"/>
    </source>
</evidence>
<dbReference type="OrthoDB" id="253091at2759"/>
<proteinExistence type="predicted"/>
<protein>
    <submittedName>
        <fullName evidence="1">(salmon louse) hypothetical protein</fullName>
    </submittedName>
</protein>
<evidence type="ECO:0000313" key="1">
    <source>
        <dbReference type="EMBL" id="CAF2870095.1"/>
    </source>
</evidence>
<dbReference type="PRINTS" id="PR01908">
    <property type="entry name" value="ADSPHPHTASE"/>
</dbReference>
<dbReference type="InterPro" id="IPR029021">
    <property type="entry name" value="Prot-tyrosine_phosphatase-like"/>
</dbReference>
<dbReference type="GO" id="GO:0043409">
    <property type="term" value="P:negative regulation of MAPK cascade"/>
    <property type="evidence" value="ECO:0007669"/>
    <property type="project" value="TreeGrafter"/>
</dbReference>
<dbReference type="Proteomes" id="UP000675881">
    <property type="component" value="Chromosome 2"/>
</dbReference>
<accession>A0A7R8CN95</accession>
<dbReference type="EMBL" id="HG994581">
    <property type="protein sequence ID" value="CAF2870095.1"/>
    <property type="molecule type" value="Genomic_DNA"/>
</dbReference>
<dbReference type="PANTHER" id="PTHR45682">
    <property type="entry name" value="AGAP008228-PA"/>
    <property type="match status" value="1"/>
</dbReference>
<dbReference type="InterPro" id="IPR020405">
    <property type="entry name" value="Atypical_DUSP_subfamA"/>
</dbReference>
<dbReference type="PRINTS" id="PR01909">
    <property type="entry name" value="ADSPHPHTASEA"/>
</dbReference>